<evidence type="ECO:0000256" key="9">
    <source>
        <dbReference type="SAM" id="MobiDB-lite"/>
    </source>
</evidence>
<dbReference type="Gene3D" id="1.10.8.10">
    <property type="entry name" value="DNA helicase RuvA subunit, C-terminal domain"/>
    <property type="match status" value="1"/>
</dbReference>
<evidence type="ECO:0000256" key="8">
    <source>
        <dbReference type="ARBA" id="ARBA00035713"/>
    </source>
</evidence>
<comment type="similarity">
    <text evidence="6">Belongs to the AUP1 family.</text>
</comment>
<dbReference type="InterPro" id="IPR003892">
    <property type="entry name" value="CUE"/>
</dbReference>
<feature type="region of interest" description="Disordered" evidence="9">
    <location>
        <begin position="341"/>
        <end position="366"/>
    </location>
</feature>
<dbReference type="Proteomes" id="UP000036403">
    <property type="component" value="Unassembled WGS sequence"/>
</dbReference>
<proteinExistence type="inferred from homology"/>
<gene>
    <name evidence="12" type="ORF">RF55_9989</name>
</gene>
<evidence type="ECO:0000256" key="7">
    <source>
        <dbReference type="ARBA" id="ARBA00035685"/>
    </source>
</evidence>
<keyword evidence="3" id="KW-0551">Lipid droplet</keyword>
<protein>
    <recommendedName>
        <fullName evidence="7">Lipid droplet-regulating VLDL assembly factor AUP1</fullName>
    </recommendedName>
    <alternativeName>
        <fullName evidence="8">Ancient ubiquitous protein 1</fullName>
    </alternativeName>
</protein>
<keyword evidence="4" id="KW-0256">Endoplasmic reticulum</keyword>
<dbReference type="PROSITE" id="PS51140">
    <property type="entry name" value="CUE"/>
    <property type="match status" value="1"/>
</dbReference>
<dbReference type="EMBL" id="LBMM01006854">
    <property type="protein sequence ID" value="KMQ90275.1"/>
    <property type="molecule type" value="Genomic_DNA"/>
</dbReference>
<reference evidence="12 13" key="1">
    <citation type="submission" date="2015-04" db="EMBL/GenBank/DDBJ databases">
        <title>Lasius niger genome sequencing.</title>
        <authorList>
            <person name="Konorov E.A."/>
            <person name="Nikitin M.A."/>
            <person name="Kirill M.V."/>
            <person name="Chang P."/>
        </authorList>
    </citation>
    <scope>NUCLEOTIDE SEQUENCE [LARGE SCALE GENOMIC DNA]</scope>
    <source>
        <tissue evidence="12">Whole</tissue>
    </source>
</reference>
<evidence type="ECO:0000256" key="3">
    <source>
        <dbReference type="ARBA" id="ARBA00022677"/>
    </source>
</evidence>
<comment type="caution">
    <text evidence="12">The sequence shown here is derived from an EMBL/GenBank/DDBJ whole genome shotgun (WGS) entry which is preliminary data.</text>
</comment>
<evidence type="ECO:0000256" key="10">
    <source>
        <dbReference type="SAM" id="Phobius"/>
    </source>
</evidence>
<evidence type="ECO:0000259" key="11">
    <source>
        <dbReference type="PROSITE" id="PS51140"/>
    </source>
</evidence>
<evidence type="ECO:0000256" key="2">
    <source>
        <dbReference type="ARBA" id="ARBA00004502"/>
    </source>
</evidence>
<evidence type="ECO:0000313" key="13">
    <source>
        <dbReference type="Proteomes" id="UP000036403"/>
    </source>
</evidence>
<sequence>MSQIDIQNLFNKSRFPSGWRLLLVILYSPVGVLLVLLRLFVTLQLWLFASLLPDCNPLQTFLSYGISFAFGIIVKFDTESELRDKQSRIIIANNVSVLDHFAIRRITETLIPSVWELPAALSNALGLQKMDMSSKDILIANIKQFLSTSTYSVAIQPEFGTTNCKFALLKFNSWPFSIETSVQPVAIKASRPQFVPVHLTSLASTWWTEVFWFMFVPYTVFTLKYLKIRRNPDHETLVREVERDIADALGLKTSSHTVSDKTEYEKRYRMEIILSNSRSNRSTPNSQVIHSIEIQRMVRQVSEVLPLVPHNVILRDLLKTRNVDVTIANILDGIVTYTPEQNPQAQSSVTSSSGSPNSAKDKIFGTSSFQEKKVKMIQEARERYIKKHGLTNC</sequence>
<evidence type="ECO:0000256" key="5">
    <source>
        <dbReference type="ARBA" id="ARBA00023136"/>
    </source>
</evidence>
<evidence type="ECO:0000313" key="12">
    <source>
        <dbReference type="EMBL" id="KMQ90275.1"/>
    </source>
</evidence>
<dbReference type="STRING" id="67767.A0A0J7NCH3"/>
<name>A0A0J7NCH3_LASNI</name>
<evidence type="ECO:0000256" key="1">
    <source>
        <dbReference type="ARBA" id="ARBA00004406"/>
    </source>
</evidence>
<dbReference type="AlphaFoldDB" id="A0A0J7NCH3"/>
<dbReference type="SMART" id="SM00546">
    <property type="entry name" value="CUE"/>
    <property type="match status" value="1"/>
</dbReference>
<keyword evidence="5 10" id="KW-0472">Membrane</keyword>
<dbReference type="PaxDb" id="67767-A0A0J7NCH3"/>
<feature type="transmembrane region" description="Helical" evidence="10">
    <location>
        <begin position="21"/>
        <end position="41"/>
    </location>
</feature>
<dbReference type="GO" id="GO:0036503">
    <property type="term" value="P:ERAD pathway"/>
    <property type="evidence" value="ECO:0007669"/>
    <property type="project" value="InterPro"/>
</dbReference>
<dbReference type="GO" id="GO:0005811">
    <property type="term" value="C:lipid droplet"/>
    <property type="evidence" value="ECO:0007669"/>
    <property type="project" value="UniProtKB-SubCell"/>
</dbReference>
<keyword evidence="10" id="KW-1133">Transmembrane helix</keyword>
<dbReference type="Pfam" id="PF02845">
    <property type="entry name" value="CUE"/>
    <property type="match status" value="1"/>
</dbReference>
<dbReference type="OrthoDB" id="1854593at2759"/>
<dbReference type="PANTHER" id="PTHR15486">
    <property type="entry name" value="ANCIENT UBIQUITOUS PROTEIN"/>
    <property type="match status" value="1"/>
</dbReference>
<feature type="compositionally biased region" description="Low complexity" evidence="9">
    <location>
        <begin position="347"/>
        <end position="358"/>
    </location>
</feature>
<keyword evidence="10" id="KW-0812">Transmembrane</keyword>
<dbReference type="CDD" id="cd14420">
    <property type="entry name" value="CUE_AUP1"/>
    <property type="match status" value="1"/>
</dbReference>
<feature type="domain" description="CUE" evidence="11">
    <location>
        <begin position="293"/>
        <end position="335"/>
    </location>
</feature>
<accession>A0A0J7NCH3</accession>
<dbReference type="PANTHER" id="PTHR15486:SF96">
    <property type="entry name" value="LIPID DROPLET-REGULATING VLDL ASSEMBLY FACTOR AUP1"/>
    <property type="match status" value="1"/>
</dbReference>
<keyword evidence="13" id="KW-1185">Reference proteome</keyword>
<dbReference type="InterPro" id="IPR048056">
    <property type="entry name" value="AUP1_CUE"/>
</dbReference>
<dbReference type="GO" id="GO:0005789">
    <property type="term" value="C:endoplasmic reticulum membrane"/>
    <property type="evidence" value="ECO:0007669"/>
    <property type="project" value="UniProtKB-SubCell"/>
</dbReference>
<evidence type="ECO:0000256" key="4">
    <source>
        <dbReference type="ARBA" id="ARBA00022824"/>
    </source>
</evidence>
<organism evidence="12 13">
    <name type="scientific">Lasius niger</name>
    <name type="common">Black garden ant</name>
    <dbReference type="NCBI Taxonomy" id="67767"/>
    <lineage>
        <taxon>Eukaryota</taxon>
        <taxon>Metazoa</taxon>
        <taxon>Ecdysozoa</taxon>
        <taxon>Arthropoda</taxon>
        <taxon>Hexapoda</taxon>
        <taxon>Insecta</taxon>
        <taxon>Pterygota</taxon>
        <taxon>Neoptera</taxon>
        <taxon>Endopterygota</taxon>
        <taxon>Hymenoptera</taxon>
        <taxon>Apocrita</taxon>
        <taxon>Aculeata</taxon>
        <taxon>Formicoidea</taxon>
        <taxon>Formicidae</taxon>
        <taxon>Formicinae</taxon>
        <taxon>Lasius</taxon>
        <taxon>Lasius</taxon>
    </lineage>
</organism>
<dbReference type="GO" id="GO:0043130">
    <property type="term" value="F:ubiquitin binding"/>
    <property type="evidence" value="ECO:0007669"/>
    <property type="project" value="InterPro"/>
</dbReference>
<comment type="subcellular location">
    <subcellularLocation>
        <location evidence="1">Endoplasmic reticulum membrane</location>
        <topology evidence="1">Peripheral membrane protein</topology>
    </subcellularLocation>
    <subcellularLocation>
        <location evidence="2">Lipid droplet</location>
    </subcellularLocation>
</comment>
<evidence type="ECO:0000256" key="6">
    <source>
        <dbReference type="ARBA" id="ARBA00035634"/>
    </source>
</evidence>